<name>A0A815ET15_ADIRI</name>
<sequence>MIELCWLRIIFFQYLFGNVQTDWPSLNSSNIDLLGIFPYIANQSEPTQWSIQSHAMFKSAILLSRQYDIRIQGELVGYETIESKGDVVTAFGDTCEFVSNSTIIGIVGPSFSRESQYIGPLVGKIGIPFISYSSTDPQLSDRHTYSSFYRLVPSDSIAASAIADLFLQYEWTAGIIICQSDVFGSNGAKSISDEFTRRKLSITATVQFDINTYEIKGDLTSILTFSSTRIILVWAEPLYINMILAEALERSLVGPQFLWILSTPISLNYFNKTFNENLNGLFVIESVTGNVVNAPTNDTLLKSAYEIWQTYEPETFPGSQNVNYFALFAFDATWTLIKMYEKFCSNVSSPCIEFLNNSSCFDQHLQNSDSVLNLMNSMNYLGVSGLIEFNENTADRVTGIYYIIKNLQLSSNVLNYVPILVWSHATNWNFYSSTSVIIWPGNSLIAPSGSASLQNVHLRLVVTETAPFTMSSQFINESGESQMKLVGYIPDLIERLRIRLGFIPEVTLIANKTFNEIIDLVANDAYDLFLAQTTITAARSEKVSFSNSIYDNSLRILIRKELKTDIDLLTYLRSFSIQLWLAVLFACIYASLLLCVLERRENDALRHRSMISLIAMSIWYSIGTLVGYGVDFHVVTAAGRVLTVGLYLLSIVLVAAYTANLASELTISKSQDIIDGLDDIKNGKLSYSRIGILVGSSLEDYYLREISGGNKNFYPLKTKQEIYDGLLNNVIDASIVDGSVSEYIVNNIYCNLTLVGKDFNTNAFGIVFQKNWQYKNIFDKAVLLLRESGNIDELKRKWFKTTVCSETAQTTSQAMTIESMAGLFVTFIIISLLAIIVCLWKHRSCLNLTYIKKLFLKRNMYKEKHSTEISRTNPTTVEKSLF</sequence>
<dbReference type="InterPro" id="IPR000337">
    <property type="entry name" value="GPCR_3"/>
</dbReference>
<dbReference type="Gene3D" id="1.10.287.70">
    <property type="match status" value="1"/>
</dbReference>
<comment type="subcellular location">
    <subcellularLocation>
        <location evidence="1">Membrane</location>
        <topology evidence="1">Multi-pass membrane protein</topology>
    </subcellularLocation>
    <subcellularLocation>
        <location evidence="13">Postsynaptic cell membrane</location>
    </subcellularLocation>
</comment>
<feature type="domain" description="Ionotropic glutamate receptor C-terminal" evidence="16">
    <location>
        <begin position="459"/>
        <end position="801"/>
    </location>
</feature>
<dbReference type="Pfam" id="PF00060">
    <property type="entry name" value="Lig_chan"/>
    <property type="match status" value="1"/>
</dbReference>
<evidence type="ECO:0000313" key="19">
    <source>
        <dbReference type="Proteomes" id="UP000663828"/>
    </source>
</evidence>
<organism evidence="18 19">
    <name type="scientific">Adineta ricciae</name>
    <name type="common">Rotifer</name>
    <dbReference type="NCBI Taxonomy" id="249248"/>
    <lineage>
        <taxon>Eukaryota</taxon>
        <taxon>Metazoa</taxon>
        <taxon>Spiralia</taxon>
        <taxon>Gnathifera</taxon>
        <taxon>Rotifera</taxon>
        <taxon>Eurotatoria</taxon>
        <taxon>Bdelloidea</taxon>
        <taxon>Adinetida</taxon>
        <taxon>Adinetidae</taxon>
        <taxon>Adineta</taxon>
    </lineage>
</organism>
<dbReference type="GO" id="GO:0004930">
    <property type="term" value="F:G protein-coupled receptor activity"/>
    <property type="evidence" value="ECO:0007669"/>
    <property type="project" value="InterPro"/>
</dbReference>
<feature type="chain" id="PRO_5035606340" description="Ionotropic glutamate receptor C-terminal domain-containing protein" evidence="15">
    <location>
        <begin position="22"/>
        <end position="882"/>
    </location>
</feature>
<dbReference type="Gene3D" id="3.40.190.10">
    <property type="entry name" value="Periplasmic binding protein-like II"/>
    <property type="match status" value="2"/>
</dbReference>
<keyword evidence="3 14" id="KW-0812">Transmembrane</keyword>
<keyword evidence="7 14" id="KW-0472">Membrane</keyword>
<dbReference type="OrthoDB" id="5984008at2759"/>
<evidence type="ECO:0000256" key="15">
    <source>
        <dbReference type="SAM" id="SignalP"/>
    </source>
</evidence>
<dbReference type="PANTHER" id="PTHR18966">
    <property type="entry name" value="IONOTROPIC GLUTAMATE RECEPTOR"/>
    <property type="match status" value="1"/>
</dbReference>
<comment type="caution">
    <text evidence="18">The sequence shown here is derived from an EMBL/GenBank/DDBJ whole genome shotgun (WGS) entry which is preliminary data.</text>
</comment>
<keyword evidence="8" id="KW-0675">Receptor</keyword>
<evidence type="ECO:0000256" key="3">
    <source>
        <dbReference type="ARBA" id="ARBA00022692"/>
    </source>
</evidence>
<feature type="transmembrane region" description="Helical" evidence="14">
    <location>
        <begin position="821"/>
        <end position="842"/>
    </location>
</feature>
<keyword evidence="6" id="KW-0406">Ion transport</keyword>
<feature type="signal peptide" evidence="15">
    <location>
        <begin position="1"/>
        <end position="21"/>
    </location>
</feature>
<dbReference type="PRINTS" id="PR00248">
    <property type="entry name" value="GPCRMGR"/>
</dbReference>
<dbReference type="Pfam" id="PF10613">
    <property type="entry name" value="Lig_chan-Glu_bd"/>
    <property type="match status" value="1"/>
</dbReference>
<evidence type="ECO:0000256" key="5">
    <source>
        <dbReference type="ARBA" id="ARBA00023018"/>
    </source>
</evidence>
<evidence type="ECO:0000313" key="18">
    <source>
        <dbReference type="EMBL" id="CAF1316511.1"/>
    </source>
</evidence>
<evidence type="ECO:0000256" key="7">
    <source>
        <dbReference type="ARBA" id="ARBA00023136"/>
    </source>
</evidence>
<gene>
    <name evidence="17" type="ORF">EDS130_LOCUS23074</name>
    <name evidence="18" type="ORF">XAT740_LOCUS29672</name>
</gene>
<evidence type="ECO:0000256" key="9">
    <source>
        <dbReference type="ARBA" id="ARBA00023180"/>
    </source>
</evidence>
<dbReference type="SUPFAM" id="SSF81324">
    <property type="entry name" value="Voltage-gated potassium channels"/>
    <property type="match status" value="1"/>
</dbReference>
<dbReference type="Proteomes" id="UP000663828">
    <property type="component" value="Unassembled WGS sequence"/>
</dbReference>
<evidence type="ECO:0000313" key="17">
    <source>
        <dbReference type="EMBL" id="CAF1159701.1"/>
    </source>
</evidence>
<feature type="transmembrane region" description="Helical" evidence="14">
    <location>
        <begin position="642"/>
        <end position="662"/>
    </location>
</feature>
<evidence type="ECO:0000256" key="4">
    <source>
        <dbReference type="ARBA" id="ARBA00022989"/>
    </source>
</evidence>
<keyword evidence="9" id="KW-0325">Glycoprotein</keyword>
<dbReference type="InterPro" id="IPR001320">
    <property type="entry name" value="Iontro_rcpt_C"/>
</dbReference>
<dbReference type="GO" id="GO:0045211">
    <property type="term" value="C:postsynaptic membrane"/>
    <property type="evidence" value="ECO:0007669"/>
    <property type="project" value="UniProtKB-SubCell"/>
</dbReference>
<evidence type="ECO:0000256" key="6">
    <source>
        <dbReference type="ARBA" id="ARBA00023065"/>
    </source>
</evidence>
<dbReference type="AlphaFoldDB" id="A0A815ET15"/>
<dbReference type="SUPFAM" id="SSF53850">
    <property type="entry name" value="Periplasmic binding protein-like II"/>
    <property type="match status" value="1"/>
</dbReference>
<keyword evidence="4 14" id="KW-1133">Transmembrane helix</keyword>
<keyword evidence="15" id="KW-0732">Signal</keyword>
<reference evidence="18" key="1">
    <citation type="submission" date="2021-02" db="EMBL/GenBank/DDBJ databases">
        <authorList>
            <person name="Nowell W R."/>
        </authorList>
    </citation>
    <scope>NUCLEOTIDE SEQUENCE</scope>
</reference>
<keyword evidence="5" id="KW-0770">Synapse</keyword>
<keyword evidence="12" id="KW-0407">Ion channel</keyword>
<feature type="transmembrane region" description="Helical" evidence="14">
    <location>
        <begin position="577"/>
        <end position="597"/>
    </location>
</feature>
<dbReference type="Proteomes" id="UP000663852">
    <property type="component" value="Unassembled WGS sequence"/>
</dbReference>
<proteinExistence type="predicted"/>
<dbReference type="InterPro" id="IPR001828">
    <property type="entry name" value="ANF_lig-bd_rcpt"/>
</dbReference>
<keyword evidence="19" id="KW-1185">Reference proteome</keyword>
<evidence type="ECO:0000256" key="13">
    <source>
        <dbReference type="ARBA" id="ARBA00034100"/>
    </source>
</evidence>
<evidence type="ECO:0000256" key="12">
    <source>
        <dbReference type="ARBA" id="ARBA00023303"/>
    </source>
</evidence>
<feature type="transmembrane region" description="Helical" evidence="14">
    <location>
        <begin position="609"/>
        <end position="630"/>
    </location>
</feature>
<dbReference type="SUPFAM" id="SSF53822">
    <property type="entry name" value="Periplasmic binding protein-like I"/>
    <property type="match status" value="1"/>
</dbReference>
<evidence type="ECO:0000256" key="10">
    <source>
        <dbReference type="ARBA" id="ARBA00023257"/>
    </source>
</evidence>
<evidence type="ECO:0000259" key="16">
    <source>
        <dbReference type="SMART" id="SM00079"/>
    </source>
</evidence>
<dbReference type="SMART" id="SM00079">
    <property type="entry name" value="PBPe"/>
    <property type="match status" value="1"/>
</dbReference>
<evidence type="ECO:0000256" key="14">
    <source>
        <dbReference type="SAM" id="Phobius"/>
    </source>
</evidence>
<dbReference type="Gene3D" id="3.40.50.2300">
    <property type="match status" value="2"/>
</dbReference>
<dbReference type="EMBL" id="CAJNOR010002598">
    <property type="protein sequence ID" value="CAF1316511.1"/>
    <property type="molecule type" value="Genomic_DNA"/>
</dbReference>
<dbReference type="Pfam" id="PF01094">
    <property type="entry name" value="ANF_receptor"/>
    <property type="match status" value="1"/>
</dbReference>
<keyword evidence="11" id="KW-1071">Ligand-gated ion channel</keyword>
<dbReference type="EMBL" id="CAJNOJ010000124">
    <property type="protein sequence ID" value="CAF1159701.1"/>
    <property type="molecule type" value="Genomic_DNA"/>
</dbReference>
<dbReference type="GO" id="GO:0015276">
    <property type="term" value="F:ligand-gated monoatomic ion channel activity"/>
    <property type="evidence" value="ECO:0007669"/>
    <property type="project" value="InterPro"/>
</dbReference>
<keyword evidence="2" id="KW-0813">Transport</keyword>
<dbReference type="InterPro" id="IPR028082">
    <property type="entry name" value="Peripla_BP_I"/>
</dbReference>
<keyword evidence="10" id="KW-0628">Postsynaptic cell membrane</keyword>
<evidence type="ECO:0000256" key="1">
    <source>
        <dbReference type="ARBA" id="ARBA00004141"/>
    </source>
</evidence>
<protein>
    <recommendedName>
        <fullName evidence="16">Ionotropic glutamate receptor C-terminal domain-containing protein</fullName>
    </recommendedName>
</protein>
<evidence type="ECO:0000256" key="2">
    <source>
        <dbReference type="ARBA" id="ARBA00022448"/>
    </source>
</evidence>
<evidence type="ECO:0000256" key="11">
    <source>
        <dbReference type="ARBA" id="ARBA00023286"/>
    </source>
</evidence>
<accession>A0A815ET15</accession>
<dbReference type="InterPro" id="IPR015683">
    <property type="entry name" value="Ionotropic_Glu_rcpt"/>
</dbReference>
<dbReference type="InterPro" id="IPR019594">
    <property type="entry name" value="Glu/Gly-bd"/>
</dbReference>
<evidence type="ECO:0000256" key="8">
    <source>
        <dbReference type="ARBA" id="ARBA00023170"/>
    </source>
</evidence>